<gene>
    <name evidence="1" type="ORF">E6O75_ATG05667</name>
</gene>
<evidence type="ECO:0000313" key="2">
    <source>
        <dbReference type="Proteomes" id="UP000298493"/>
    </source>
</evidence>
<accession>A0A4Z1PG18</accession>
<dbReference type="Proteomes" id="UP000298493">
    <property type="component" value="Unassembled WGS sequence"/>
</dbReference>
<organism evidence="1 2">
    <name type="scientific">Venturia nashicola</name>
    <dbReference type="NCBI Taxonomy" id="86259"/>
    <lineage>
        <taxon>Eukaryota</taxon>
        <taxon>Fungi</taxon>
        <taxon>Dikarya</taxon>
        <taxon>Ascomycota</taxon>
        <taxon>Pezizomycotina</taxon>
        <taxon>Dothideomycetes</taxon>
        <taxon>Pleosporomycetidae</taxon>
        <taxon>Venturiales</taxon>
        <taxon>Venturiaceae</taxon>
        <taxon>Venturia</taxon>
    </lineage>
</organism>
<keyword evidence="2" id="KW-1185">Reference proteome</keyword>
<protein>
    <submittedName>
        <fullName evidence="1">Uncharacterized protein</fullName>
    </submittedName>
</protein>
<dbReference type="EMBL" id="SNSC02000010">
    <property type="protein sequence ID" value="TID20902.1"/>
    <property type="molecule type" value="Genomic_DNA"/>
</dbReference>
<comment type="caution">
    <text evidence="1">The sequence shown here is derived from an EMBL/GenBank/DDBJ whole genome shotgun (WGS) entry which is preliminary data.</text>
</comment>
<proteinExistence type="predicted"/>
<reference evidence="1 2" key="1">
    <citation type="submission" date="2019-04" db="EMBL/GenBank/DDBJ databases">
        <title>High contiguity whole genome sequence and gene annotation resource for two Venturia nashicola isolates.</title>
        <authorList>
            <person name="Prokchorchik M."/>
            <person name="Won K."/>
            <person name="Lee Y."/>
            <person name="Choi E.D."/>
            <person name="Segonzac C."/>
            <person name="Sohn K.H."/>
        </authorList>
    </citation>
    <scope>NUCLEOTIDE SEQUENCE [LARGE SCALE GENOMIC DNA]</scope>
    <source>
        <strain evidence="1 2">PRI2</strain>
    </source>
</reference>
<dbReference type="AlphaFoldDB" id="A0A4Z1PG18"/>
<name>A0A4Z1PG18_9PEZI</name>
<evidence type="ECO:0000313" key="1">
    <source>
        <dbReference type="EMBL" id="TID20902.1"/>
    </source>
</evidence>
<sequence length="194" mass="21487">MISEACGPCRRVSDISLVLRDPEIKGSFGCCLLKVEVEDKVTHRASFRSTSTQTPYAFVRFFPRMRYEDRNLIVLAIRGGGADGRMNEKMSGSSRGYLPVDERGRVREDGREAGARGGLGANAWAVNSLGTFRAIIVTTVGSPNPPDPAVVETSRSKYVHMSNNKWDEAPIQEPNVGLMGQLRKFEALEYSERM</sequence>